<dbReference type="InterPro" id="IPR029903">
    <property type="entry name" value="RmlD-like-bd"/>
</dbReference>
<dbReference type="EC" id="1.1.1.133" evidence="2"/>
<dbReference type="PANTHER" id="PTHR10491:SF4">
    <property type="entry name" value="METHIONINE ADENOSYLTRANSFERASE 2 SUBUNIT BETA"/>
    <property type="match status" value="1"/>
</dbReference>
<dbReference type="AlphaFoldDB" id="A0A9D1F1P7"/>
<accession>A0A9D1F1P7</accession>
<protein>
    <recommendedName>
        <fullName evidence="2">dTDP-4-dehydrorhamnose reductase</fullName>
        <ecNumber evidence="2">1.1.1.133</ecNumber>
    </recommendedName>
</protein>
<keyword evidence="2" id="KW-0521">NADP</keyword>
<dbReference type="GO" id="GO:0048269">
    <property type="term" value="C:methionine adenosyltransferase complex"/>
    <property type="evidence" value="ECO:0007669"/>
    <property type="project" value="TreeGrafter"/>
</dbReference>
<organism evidence="4 5">
    <name type="scientific">Candidatus Scatousia excrementigallinarum</name>
    <dbReference type="NCBI Taxonomy" id="2840935"/>
    <lineage>
        <taxon>Bacteria</taxon>
        <taxon>Candidatus Scatousia</taxon>
    </lineage>
</organism>
<dbReference type="Proteomes" id="UP000823928">
    <property type="component" value="Unassembled WGS sequence"/>
</dbReference>
<reference evidence="4" key="2">
    <citation type="journal article" date="2021" name="PeerJ">
        <title>Extensive microbial diversity within the chicken gut microbiome revealed by metagenomics and culture.</title>
        <authorList>
            <person name="Gilroy R."/>
            <person name="Ravi A."/>
            <person name="Getino M."/>
            <person name="Pursley I."/>
            <person name="Horton D.L."/>
            <person name="Alikhan N.F."/>
            <person name="Baker D."/>
            <person name="Gharbi K."/>
            <person name="Hall N."/>
            <person name="Watson M."/>
            <person name="Adriaenssens E.M."/>
            <person name="Foster-Nyarko E."/>
            <person name="Jarju S."/>
            <person name="Secka A."/>
            <person name="Antonio M."/>
            <person name="Oren A."/>
            <person name="Chaudhuri R.R."/>
            <person name="La Ragione R."/>
            <person name="Hildebrand F."/>
            <person name="Pallen M.J."/>
        </authorList>
    </citation>
    <scope>NUCLEOTIDE SEQUENCE</scope>
    <source>
        <strain evidence="4">6276</strain>
    </source>
</reference>
<proteinExistence type="inferred from homology"/>
<dbReference type="InterPro" id="IPR036291">
    <property type="entry name" value="NAD(P)-bd_dom_sf"/>
</dbReference>
<gene>
    <name evidence="4" type="ORF">IAC10_14220</name>
</gene>
<evidence type="ECO:0000313" key="5">
    <source>
        <dbReference type="Proteomes" id="UP000823928"/>
    </source>
</evidence>
<feature type="domain" description="RmlD-like substrate binding" evidence="3">
    <location>
        <begin position="1"/>
        <end position="282"/>
    </location>
</feature>
<evidence type="ECO:0000259" key="3">
    <source>
        <dbReference type="Pfam" id="PF04321"/>
    </source>
</evidence>
<keyword evidence="2" id="KW-0560">Oxidoreductase</keyword>
<comment type="caution">
    <text evidence="4">The sequence shown here is derived from an EMBL/GenBank/DDBJ whole genome shotgun (WGS) entry which is preliminary data.</text>
</comment>
<evidence type="ECO:0000256" key="1">
    <source>
        <dbReference type="ARBA" id="ARBA00010944"/>
    </source>
</evidence>
<dbReference type="InterPro" id="IPR005913">
    <property type="entry name" value="dTDP_dehydrorham_reduct"/>
</dbReference>
<comment type="similarity">
    <text evidence="1 2">Belongs to the dTDP-4-dehydrorhamnose reductase family.</text>
</comment>
<name>A0A9D1F1P7_9BACT</name>
<comment type="pathway">
    <text evidence="2">Carbohydrate biosynthesis; dTDP-L-rhamnose biosynthesis.</text>
</comment>
<dbReference type="GO" id="GO:0048270">
    <property type="term" value="F:methionine adenosyltransferase regulator activity"/>
    <property type="evidence" value="ECO:0007669"/>
    <property type="project" value="TreeGrafter"/>
</dbReference>
<dbReference type="Pfam" id="PF04321">
    <property type="entry name" value="RmlD_sub_bind"/>
    <property type="match status" value="1"/>
</dbReference>
<sequence>MELCILGVTGLLGQALVKEASARNIHYTGVARSNTDVCLNITSNKDLEDFVRGHRFDVIINTCAIVNHALCDSNPQLAYTTNARPNALLADLSKELGFKLVFISTDGYFCGDKDCKHDEASEVKLLNEYARTKFAGECFTLTNPKSLVVRTNIIGFKGAEQPTFLEWVINSLKNKEKMTLFDDYYTSSITVTQFSKALFDLLPKNPTGILNLASSEVFSKAKFINCLSDVLELPLIEPKIGSVSQLVSKRADSLGLDVSKAESLLGYKLPDLEAVIKQIKEEYDEIC</sequence>
<reference evidence="4" key="1">
    <citation type="submission" date="2020-10" db="EMBL/GenBank/DDBJ databases">
        <authorList>
            <person name="Gilroy R."/>
        </authorList>
    </citation>
    <scope>NUCLEOTIDE SEQUENCE</scope>
    <source>
        <strain evidence="4">6276</strain>
    </source>
</reference>
<dbReference type="Gene3D" id="3.40.50.720">
    <property type="entry name" value="NAD(P)-binding Rossmann-like Domain"/>
    <property type="match status" value="1"/>
</dbReference>
<dbReference type="PANTHER" id="PTHR10491">
    <property type="entry name" value="DTDP-4-DEHYDRORHAMNOSE REDUCTASE"/>
    <property type="match status" value="1"/>
</dbReference>
<dbReference type="EMBL" id="DVIU01000288">
    <property type="protein sequence ID" value="HIS37756.1"/>
    <property type="molecule type" value="Genomic_DNA"/>
</dbReference>
<dbReference type="SUPFAM" id="SSF51735">
    <property type="entry name" value="NAD(P)-binding Rossmann-fold domains"/>
    <property type="match status" value="1"/>
</dbReference>
<comment type="function">
    <text evidence="2">Catalyzes the reduction of dTDP-6-deoxy-L-lyxo-4-hexulose to yield dTDP-L-rhamnose.</text>
</comment>
<dbReference type="Gene3D" id="3.90.25.10">
    <property type="entry name" value="UDP-galactose 4-epimerase, domain 1"/>
    <property type="match status" value="1"/>
</dbReference>
<dbReference type="GO" id="GO:0006556">
    <property type="term" value="P:S-adenosylmethionine biosynthetic process"/>
    <property type="evidence" value="ECO:0007669"/>
    <property type="project" value="TreeGrafter"/>
</dbReference>
<evidence type="ECO:0000313" key="4">
    <source>
        <dbReference type="EMBL" id="HIS37756.1"/>
    </source>
</evidence>
<evidence type="ECO:0000256" key="2">
    <source>
        <dbReference type="RuleBase" id="RU364082"/>
    </source>
</evidence>
<dbReference type="GO" id="GO:0008831">
    <property type="term" value="F:dTDP-4-dehydrorhamnose reductase activity"/>
    <property type="evidence" value="ECO:0007669"/>
    <property type="project" value="UniProtKB-EC"/>
</dbReference>